<dbReference type="InterPro" id="IPR002110">
    <property type="entry name" value="Ankyrin_rpt"/>
</dbReference>
<accession>A0AAE0IUV5</accession>
<dbReference type="PANTHER" id="PTHR24134:SF9">
    <property type="entry name" value="ANKYRIN REPEAT AND SOCS BOX PROTEIN 8"/>
    <property type="match status" value="1"/>
</dbReference>
<keyword evidence="4" id="KW-1185">Reference proteome</keyword>
<evidence type="ECO:0000313" key="4">
    <source>
        <dbReference type="Proteomes" id="UP001283341"/>
    </source>
</evidence>
<reference evidence="3" key="1">
    <citation type="journal article" date="2023" name="Mol. Phylogenet. Evol.">
        <title>Genome-scale phylogeny and comparative genomics of the fungal order Sordariales.</title>
        <authorList>
            <person name="Hensen N."/>
            <person name="Bonometti L."/>
            <person name="Westerberg I."/>
            <person name="Brannstrom I.O."/>
            <person name="Guillou S."/>
            <person name="Cros-Aarteil S."/>
            <person name="Calhoun S."/>
            <person name="Haridas S."/>
            <person name="Kuo A."/>
            <person name="Mondo S."/>
            <person name="Pangilinan J."/>
            <person name="Riley R."/>
            <person name="LaButti K."/>
            <person name="Andreopoulos B."/>
            <person name="Lipzen A."/>
            <person name="Chen C."/>
            <person name="Yan M."/>
            <person name="Daum C."/>
            <person name="Ng V."/>
            <person name="Clum A."/>
            <person name="Steindorff A."/>
            <person name="Ohm R.A."/>
            <person name="Martin F."/>
            <person name="Silar P."/>
            <person name="Natvig D.O."/>
            <person name="Lalanne C."/>
            <person name="Gautier V."/>
            <person name="Ament-Velasquez S.L."/>
            <person name="Kruys A."/>
            <person name="Hutchinson M.I."/>
            <person name="Powell A.J."/>
            <person name="Barry K."/>
            <person name="Miller A.N."/>
            <person name="Grigoriev I.V."/>
            <person name="Debuchy R."/>
            <person name="Gladieux P."/>
            <person name="Hiltunen Thoren M."/>
            <person name="Johannesson H."/>
        </authorList>
    </citation>
    <scope>NUCLEOTIDE SEQUENCE</scope>
    <source>
        <strain evidence="3">CBS 118394</strain>
    </source>
</reference>
<dbReference type="Gene3D" id="1.25.40.20">
    <property type="entry name" value="Ankyrin repeat-containing domain"/>
    <property type="match status" value="3"/>
</dbReference>
<sequence>LLLKRGADVTIPGGECGHPLQALCASCEVGISPEVQLLLARGADVNAQGGRYRTALHALCYSANINQVGGRLGTALQAAVAQFGGSSDRVRLLLHHGADNSNVDVLALLLEQHSVDVNDASGLKHGTALQAALDDSLILGEPYRIRRVKFLIDQGADVNAGPAGRYGFALQSLCGWKRSQPEGWVRSLVRRYAGGVNVNAQGGVYGTARQAAAYRGHAACARFLLGEMGADPNLRGGKYGSAIYAVL</sequence>
<evidence type="ECO:0000313" key="3">
    <source>
        <dbReference type="EMBL" id="KAK3331500.1"/>
    </source>
</evidence>
<feature type="non-terminal residue" evidence="3">
    <location>
        <position position="1"/>
    </location>
</feature>
<organism evidence="3 4">
    <name type="scientific">Apodospora peruviana</name>
    <dbReference type="NCBI Taxonomy" id="516989"/>
    <lineage>
        <taxon>Eukaryota</taxon>
        <taxon>Fungi</taxon>
        <taxon>Dikarya</taxon>
        <taxon>Ascomycota</taxon>
        <taxon>Pezizomycotina</taxon>
        <taxon>Sordariomycetes</taxon>
        <taxon>Sordariomycetidae</taxon>
        <taxon>Sordariales</taxon>
        <taxon>Lasiosphaeriaceae</taxon>
        <taxon>Apodospora</taxon>
    </lineage>
</organism>
<dbReference type="SUPFAM" id="SSF48403">
    <property type="entry name" value="Ankyrin repeat"/>
    <property type="match status" value="1"/>
</dbReference>
<reference evidence="3" key="2">
    <citation type="submission" date="2023-06" db="EMBL/GenBank/DDBJ databases">
        <authorList>
            <consortium name="Lawrence Berkeley National Laboratory"/>
            <person name="Haridas S."/>
            <person name="Hensen N."/>
            <person name="Bonometti L."/>
            <person name="Westerberg I."/>
            <person name="Brannstrom I.O."/>
            <person name="Guillou S."/>
            <person name="Cros-Aarteil S."/>
            <person name="Calhoun S."/>
            <person name="Kuo A."/>
            <person name="Mondo S."/>
            <person name="Pangilinan J."/>
            <person name="Riley R."/>
            <person name="Labutti K."/>
            <person name="Andreopoulos B."/>
            <person name="Lipzen A."/>
            <person name="Chen C."/>
            <person name="Yanf M."/>
            <person name="Daum C."/>
            <person name="Ng V."/>
            <person name="Clum A."/>
            <person name="Steindorff A."/>
            <person name="Ohm R."/>
            <person name="Martin F."/>
            <person name="Silar P."/>
            <person name="Natvig D."/>
            <person name="Lalanne C."/>
            <person name="Gautier V."/>
            <person name="Ament-Velasquez S.L."/>
            <person name="Kruys A."/>
            <person name="Hutchinson M.I."/>
            <person name="Powell A.J."/>
            <person name="Barry K."/>
            <person name="Miller A.N."/>
            <person name="Grigoriev I.V."/>
            <person name="Debuchy R."/>
            <person name="Gladieux P."/>
            <person name="Thoren M.H."/>
            <person name="Johannesson H."/>
        </authorList>
    </citation>
    <scope>NUCLEOTIDE SEQUENCE</scope>
    <source>
        <strain evidence="3">CBS 118394</strain>
    </source>
</reference>
<keyword evidence="1" id="KW-0677">Repeat</keyword>
<dbReference type="Pfam" id="PF00023">
    <property type="entry name" value="Ank"/>
    <property type="match status" value="2"/>
</dbReference>
<protein>
    <submittedName>
        <fullName evidence="3">Ankyrin repeat-containing domain protein</fullName>
    </submittedName>
</protein>
<keyword evidence="2" id="KW-0040">ANK repeat</keyword>
<dbReference type="Proteomes" id="UP001283341">
    <property type="component" value="Unassembled WGS sequence"/>
</dbReference>
<dbReference type="InterPro" id="IPR036770">
    <property type="entry name" value="Ankyrin_rpt-contain_sf"/>
</dbReference>
<dbReference type="PANTHER" id="PTHR24134">
    <property type="entry name" value="ANKYRIN REPEAT-CONTAINING PROTEIN DDB_G0279043"/>
    <property type="match status" value="1"/>
</dbReference>
<dbReference type="EMBL" id="JAUEDM010000001">
    <property type="protein sequence ID" value="KAK3331500.1"/>
    <property type="molecule type" value="Genomic_DNA"/>
</dbReference>
<gene>
    <name evidence="3" type="ORF">B0H66DRAFT_467022</name>
</gene>
<evidence type="ECO:0000256" key="1">
    <source>
        <dbReference type="ARBA" id="ARBA00022737"/>
    </source>
</evidence>
<dbReference type="AlphaFoldDB" id="A0AAE0IUV5"/>
<proteinExistence type="predicted"/>
<name>A0AAE0IUV5_9PEZI</name>
<comment type="caution">
    <text evidence="3">The sequence shown here is derived from an EMBL/GenBank/DDBJ whole genome shotgun (WGS) entry which is preliminary data.</text>
</comment>
<evidence type="ECO:0000256" key="2">
    <source>
        <dbReference type="ARBA" id="ARBA00023043"/>
    </source>
</evidence>